<sequence>MKKSKRKIATLLTLMVQFTGIAMSVITINPQVLHADGIATYDAQFNCTTEGSGSGTDSDGNDTGSGAVTGDVAKNIEDIYKYMNGEYGLSGASIAGILGNWKQESGIDPRTVEGYYGDGQREVDFIKQFTDGLMGIGYGQWTAGRHTALVDWSKKNNGGSWWTTEAQLDFMFKGDGGFVGILKDYALNASDDVVENAVTFHKNWEISADSESAVIAVRGENAKEIWKYMKSKGMDGAKDESKINKISGGSSTGDGSNNSSSSASGTVEDACATTDDANSGSGSIGKEGKINGKKGQVIANMTYEEALKKYGKAITLPKFKEPDWSTSPFQGELQGQCTELTWAYMSQLYDGNQPTLGNGGYVWESYKSAGAKVTNKPIVGYAFSALDGWLWAVGSAGHTGVVIAVFDDGSFLCANFNVPPTQAPTRGVSVTLIDGVDGSDNVHFFSGVGKAKFEIEK</sequence>
<reference evidence="3" key="1">
    <citation type="submission" date="2020-07" db="EMBL/GenBank/DDBJ databases">
        <title>Transmission dynamics of a linear vanA-plasmid during the 2017-2019 nosocomial multiclonal outbreaks of vancomycin-resistant enterococci.</title>
        <authorList>
            <person name="Fujiya Y."/>
            <person name="Harada T."/>
            <person name="Sugawara Y."/>
            <person name="Akeda Y."/>
            <person name="Yasuda M."/>
            <person name="Masumi A."/>
            <person name="Haryashi J."/>
            <person name="Tanimura N."/>
            <person name="Tsujimoto Y."/>
            <person name="Shibata W."/>
            <person name="Yamaguchi T."/>
            <person name="Kawahara R."/>
            <person name="Nishi I."/>
            <person name="Hamada S."/>
            <person name="Tomono K."/>
            <person name="Kakeya H."/>
        </authorList>
    </citation>
    <scope>NUCLEOTIDE SEQUENCE</scope>
    <source>
        <strain evidence="3">EV0426-12</strain>
        <plasmid evidence="3">pIHVA-EV0426-12</plasmid>
    </source>
</reference>
<feature type="region of interest" description="Disordered" evidence="1">
    <location>
        <begin position="235"/>
        <end position="289"/>
    </location>
</feature>
<geneLocation type="plasmid" evidence="3">
    <name>pIHVA-EV0426-12</name>
</geneLocation>
<dbReference type="PROSITE" id="PS50911">
    <property type="entry name" value="CHAP"/>
    <property type="match status" value="1"/>
</dbReference>
<feature type="compositionally biased region" description="Low complexity" evidence="1">
    <location>
        <begin position="247"/>
        <end position="266"/>
    </location>
</feature>
<dbReference type="EMBL" id="LC566215">
    <property type="protein sequence ID" value="BCH36200.1"/>
    <property type="molecule type" value="Genomic_DNA"/>
</dbReference>
<name>A0A6S6MHY9_ENTFC</name>
<dbReference type="Gene3D" id="3.90.1720.10">
    <property type="entry name" value="endopeptidase domain like (from Nostoc punctiforme)"/>
    <property type="match status" value="1"/>
</dbReference>
<dbReference type="RefSeq" id="WP_010729847.1">
    <property type="nucleotide sequence ID" value="NZ_CP044266.1"/>
</dbReference>
<evidence type="ECO:0000313" key="3">
    <source>
        <dbReference type="EMBL" id="BCH36200.1"/>
    </source>
</evidence>
<dbReference type="InterPro" id="IPR007921">
    <property type="entry name" value="CHAP_dom"/>
</dbReference>
<proteinExistence type="predicted"/>
<evidence type="ECO:0000256" key="2">
    <source>
        <dbReference type="SAM" id="SignalP"/>
    </source>
</evidence>
<dbReference type="SUPFAM" id="SSF54001">
    <property type="entry name" value="Cysteine proteinases"/>
    <property type="match status" value="1"/>
</dbReference>
<keyword evidence="2" id="KW-0732">Signal</keyword>
<organism evidence="3">
    <name type="scientific">Enterococcus faecium</name>
    <name type="common">Streptococcus faecium</name>
    <dbReference type="NCBI Taxonomy" id="1352"/>
    <lineage>
        <taxon>Bacteria</taxon>
        <taxon>Bacillati</taxon>
        <taxon>Bacillota</taxon>
        <taxon>Bacilli</taxon>
        <taxon>Lactobacillales</taxon>
        <taxon>Enterococcaceae</taxon>
        <taxon>Enterococcus</taxon>
    </lineage>
</organism>
<feature type="chain" id="PRO_5044017255" evidence="2">
    <location>
        <begin position="23"/>
        <end position="457"/>
    </location>
</feature>
<dbReference type="InterPro" id="IPR038765">
    <property type="entry name" value="Papain-like_cys_pep_sf"/>
</dbReference>
<protein>
    <submittedName>
        <fullName evidence="3">Phage protein</fullName>
    </submittedName>
</protein>
<dbReference type="Pfam" id="PF18013">
    <property type="entry name" value="Phage_lysozyme2"/>
    <property type="match status" value="1"/>
</dbReference>
<dbReference type="AlphaFoldDB" id="A0A6S6MHY9"/>
<keyword evidence="3" id="KW-0614">Plasmid</keyword>
<dbReference type="InterPro" id="IPR041219">
    <property type="entry name" value="Phage_lysozyme2"/>
</dbReference>
<feature type="signal peptide" evidence="2">
    <location>
        <begin position="1"/>
        <end position="22"/>
    </location>
</feature>
<dbReference type="Pfam" id="PF05257">
    <property type="entry name" value="CHAP"/>
    <property type="match status" value="1"/>
</dbReference>
<dbReference type="Gene3D" id="1.10.530.10">
    <property type="match status" value="1"/>
</dbReference>
<evidence type="ECO:0000256" key="1">
    <source>
        <dbReference type="SAM" id="MobiDB-lite"/>
    </source>
</evidence>
<accession>A0A6S6MHY9</accession>